<evidence type="ECO:0000256" key="8">
    <source>
        <dbReference type="ARBA" id="ARBA00023288"/>
    </source>
</evidence>
<dbReference type="InterPro" id="IPR003245">
    <property type="entry name" value="Phytocyanin_dom"/>
</dbReference>
<evidence type="ECO:0000256" key="1">
    <source>
        <dbReference type="ARBA" id="ARBA00004609"/>
    </source>
</evidence>
<evidence type="ECO:0000256" key="4">
    <source>
        <dbReference type="ARBA" id="ARBA00022729"/>
    </source>
</evidence>
<evidence type="ECO:0000256" key="7">
    <source>
        <dbReference type="ARBA" id="ARBA00023180"/>
    </source>
</evidence>
<reference evidence="13" key="1">
    <citation type="submission" date="2018-02" db="EMBL/GenBank/DDBJ databases">
        <authorList>
            <person name="Cohen D.B."/>
            <person name="Kent A.D."/>
        </authorList>
    </citation>
    <scope>NUCLEOTIDE SEQUENCE</scope>
</reference>
<dbReference type="EMBL" id="OIVN01000602">
    <property type="protein sequence ID" value="SPC82822.1"/>
    <property type="molecule type" value="Genomic_DNA"/>
</dbReference>
<dbReference type="CDD" id="cd11019">
    <property type="entry name" value="OsENODL1_like"/>
    <property type="match status" value="1"/>
</dbReference>
<evidence type="ECO:0000256" key="6">
    <source>
        <dbReference type="ARBA" id="ARBA00023157"/>
    </source>
</evidence>
<keyword evidence="10" id="KW-1133">Transmembrane helix</keyword>
<evidence type="ECO:0000256" key="3">
    <source>
        <dbReference type="ARBA" id="ARBA00022622"/>
    </source>
</evidence>
<evidence type="ECO:0000256" key="5">
    <source>
        <dbReference type="ARBA" id="ARBA00023136"/>
    </source>
</evidence>
<keyword evidence="5 10" id="KW-0472">Membrane</keyword>
<keyword evidence="6" id="KW-1015">Disulfide bond</keyword>
<keyword evidence="8" id="KW-0449">Lipoprotein</keyword>
<feature type="transmembrane region" description="Helical" evidence="10">
    <location>
        <begin position="150"/>
        <end position="171"/>
    </location>
</feature>
<keyword evidence="3" id="KW-0336">GPI-anchor</keyword>
<dbReference type="Pfam" id="PF02298">
    <property type="entry name" value="Cu_bind_like"/>
    <property type="match status" value="1"/>
</dbReference>
<gene>
    <name evidence="13" type="ORF">FSB_LOCUS10704</name>
</gene>
<evidence type="ECO:0000313" key="13">
    <source>
        <dbReference type="EMBL" id="SPC82822.1"/>
    </source>
</evidence>
<keyword evidence="4 11" id="KW-0732">Signal</keyword>
<evidence type="ECO:0000259" key="12">
    <source>
        <dbReference type="PROSITE" id="PS51485"/>
    </source>
</evidence>
<accession>A0A2N9F6P0</accession>
<sequence>MASFSKSSTTVLVFFLTIFSSLHHFSVSSFEFQVGGSQGWVVPPANDSKIYNDWASENRFLVGDSIRFKYKKDSVMEVNDTEYKRCNSSHPNLFSNTGNTVYKLDQPGPFYFISGVSGHCEKGQRMIVKVMSHEEDSPSGGGGKSSGSHVAVSSLGVSALVFVQFVLSFVASRVI</sequence>
<dbReference type="PROSITE" id="PS51485">
    <property type="entry name" value="PHYTOCYANIN"/>
    <property type="match status" value="1"/>
</dbReference>
<dbReference type="PANTHER" id="PTHR33021:SF49">
    <property type="entry name" value="EARLY NODULIN-LIKE PROTEIN 21"/>
    <property type="match status" value="1"/>
</dbReference>
<comment type="similarity">
    <text evidence="9">Belongs to the early nodulin-like (ENODL) family.</text>
</comment>
<protein>
    <recommendedName>
        <fullName evidence="12">Phytocyanin domain-containing protein</fullName>
    </recommendedName>
</protein>
<keyword evidence="10" id="KW-0812">Transmembrane</keyword>
<comment type="subcellular location">
    <subcellularLocation>
        <location evidence="1">Cell membrane</location>
        <topology evidence="1">Lipid-anchor</topology>
        <topology evidence="1">GPI-anchor</topology>
    </subcellularLocation>
</comment>
<dbReference type="AlphaFoldDB" id="A0A2N9F6P0"/>
<dbReference type="InterPro" id="IPR041846">
    <property type="entry name" value="ENL_dom"/>
</dbReference>
<evidence type="ECO:0000256" key="2">
    <source>
        <dbReference type="ARBA" id="ARBA00022475"/>
    </source>
</evidence>
<dbReference type="FunFam" id="2.60.40.420:FF:000010">
    <property type="entry name" value="Early nodulin-like protein 1"/>
    <property type="match status" value="1"/>
</dbReference>
<name>A0A2N9F6P0_FAGSY</name>
<feature type="signal peptide" evidence="11">
    <location>
        <begin position="1"/>
        <end position="24"/>
    </location>
</feature>
<keyword evidence="7" id="KW-0325">Glycoprotein</keyword>
<feature type="domain" description="Phytocyanin" evidence="12">
    <location>
        <begin position="30"/>
        <end position="132"/>
    </location>
</feature>
<evidence type="ECO:0000256" key="10">
    <source>
        <dbReference type="SAM" id="Phobius"/>
    </source>
</evidence>
<keyword evidence="2" id="KW-1003">Cell membrane</keyword>
<dbReference type="InterPro" id="IPR039391">
    <property type="entry name" value="Phytocyanin-like"/>
</dbReference>
<dbReference type="SUPFAM" id="SSF49503">
    <property type="entry name" value="Cupredoxins"/>
    <property type="match status" value="1"/>
</dbReference>
<evidence type="ECO:0000256" key="9">
    <source>
        <dbReference type="ARBA" id="ARBA00035011"/>
    </source>
</evidence>
<proteinExistence type="inferred from homology"/>
<dbReference type="GO" id="GO:0098552">
    <property type="term" value="C:side of membrane"/>
    <property type="evidence" value="ECO:0007669"/>
    <property type="project" value="UniProtKB-KW"/>
</dbReference>
<dbReference type="InterPro" id="IPR008972">
    <property type="entry name" value="Cupredoxin"/>
</dbReference>
<evidence type="ECO:0000256" key="11">
    <source>
        <dbReference type="SAM" id="SignalP"/>
    </source>
</evidence>
<dbReference type="GO" id="GO:0009055">
    <property type="term" value="F:electron transfer activity"/>
    <property type="evidence" value="ECO:0007669"/>
    <property type="project" value="InterPro"/>
</dbReference>
<dbReference type="Gene3D" id="2.60.40.420">
    <property type="entry name" value="Cupredoxins - blue copper proteins"/>
    <property type="match status" value="1"/>
</dbReference>
<dbReference type="GO" id="GO:0005886">
    <property type="term" value="C:plasma membrane"/>
    <property type="evidence" value="ECO:0007669"/>
    <property type="project" value="UniProtKB-SubCell"/>
</dbReference>
<feature type="chain" id="PRO_5014990169" description="Phytocyanin domain-containing protein" evidence="11">
    <location>
        <begin position="25"/>
        <end position="175"/>
    </location>
</feature>
<dbReference type="PANTHER" id="PTHR33021">
    <property type="entry name" value="BLUE COPPER PROTEIN"/>
    <property type="match status" value="1"/>
</dbReference>
<organism evidence="13">
    <name type="scientific">Fagus sylvatica</name>
    <name type="common">Beechnut</name>
    <dbReference type="NCBI Taxonomy" id="28930"/>
    <lineage>
        <taxon>Eukaryota</taxon>
        <taxon>Viridiplantae</taxon>
        <taxon>Streptophyta</taxon>
        <taxon>Embryophyta</taxon>
        <taxon>Tracheophyta</taxon>
        <taxon>Spermatophyta</taxon>
        <taxon>Magnoliopsida</taxon>
        <taxon>eudicotyledons</taxon>
        <taxon>Gunneridae</taxon>
        <taxon>Pentapetalae</taxon>
        <taxon>rosids</taxon>
        <taxon>fabids</taxon>
        <taxon>Fagales</taxon>
        <taxon>Fagaceae</taxon>
        <taxon>Fagus</taxon>
    </lineage>
</organism>